<dbReference type="EMBL" id="MKIM01000025">
    <property type="protein sequence ID" value="OLP45042.1"/>
    <property type="molecule type" value="Genomic_DNA"/>
</dbReference>
<dbReference type="AlphaFoldDB" id="A0A1Q8ZSL4"/>
<comment type="caution">
    <text evidence="1">The sequence shown here is derived from an EMBL/GenBank/DDBJ whole genome shotgun (WGS) entry which is preliminary data.</text>
</comment>
<dbReference type="OrthoDB" id="7854655at2"/>
<dbReference type="RefSeq" id="WP_075638956.1">
    <property type="nucleotide sequence ID" value="NZ_MKIM01000025.1"/>
</dbReference>
<gene>
    <name evidence="1" type="ORF">BJF95_16895</name>
</gene>
<protein>
    <submittedName>
        <fullName evidence="1">Uncharacterized protein</fullName>
    </submittedName>
</protein>
<dbReference type="STRING" id="1867956.BJF95_16895"/>
<evidence type="ECO:0000313" key="2">
    <source>
        <dbReference type="Proteomes" id="UP000186894"/>
    </source>
</evidence>
<sequence>MTTRHLTPELADELDKVELSHNGFVISRIGFALELYFLGGETVETRLALCKMLREYHALFADKISYYLKVDANRLKKADGEAYLDYCEERARSLSPDEAMDTMVFGYPGKK</sequence>
<keyword evidence="2" id="KW-1185">Reference proteome</keyword>
<reference evidence="1 2" key="1">
    <citation type="submission" date="2016-09" db="EMBL/GenBank/DDBJ databases">
        <title>Rhizobium oryziradicis sp. nov., isolated from the root of rice.</title>
        <authorList>
            <person name="Zhao J."/>
            <person name="Zhang X."/>
        </authorList>
    </citation>
    <scope>NUCLEOTIDE SEQUENCE [LARGE SCALE GENOMIC DNA]</scope>
    <source>
        <strain evidence="1 2">N19</strain>
    </source>
</reference>
<name>A0A1Q8ZSL4_9HYPH</name>
<accession>A0A1Q8ZSL4</accession>
<organism evidence="1 2">
    <name type="scientific">Rhizobium oryziradicis</name>
    <dbReference type="NCBI Taxonomy" id="1867956"/>
    <lineage>
        <taxon>Bacteria</taxon>
        <taxon>Pseudomonadati</taxon>
        <taxon>Pseudomonadota</taxon>
        <taxon>Alphaproteobacteria</taxon>
        <taxon>Hyphomicrobiales</taxon>
        <taxon>Rhizobiaceae</taxon>
        <taxon>Rhizobium/Agrobacterium group</taxon>
        <taxon>Rhizobium</taxon>
    </lineage>
</organism>
<evidence type="ECO:0000313" key="1">
    <source>
        <dbReference type="EMBL" id="OLP45042.1"/>
    </source>
</evidence>
<proteinExistence type="predicted"/>
<dbReference type="Proteomes" id="UP000186894">
    <property type="component" value="Unassembled WGS sequence"/>
</dbReference>